<dbReference type="AlphaFoldDB" id="A0A443KFH0"/>
<organism evidence="2 3">
    <name type="scientific">Paenirhodobacter populi</name>
    <dbReference type="NCBI Taxonomy" id="2306993"/>
    <lineage>
        <taxon>Bacteria</taxon>
        <taxon>Pseudomonadati</taxon>
        <taxon>Pseudomonadota</taxon>
        <taxon>Alphaproteobacteria</taxon>
        <taxon>Rhodobacterales</taxon>
        <taxon>Rhodobacter group</taxon>
        <taxon>Paenirhodobacter</taxon>
    </lineage>
</organism>
<name>A0A443KFH0_9RHOB</name>
<accession>A0A443KFH0</accession>
<feature type="compositionally biased region" description="Low complexity" evidence="1">
    <location>
        <begin position="1"/>
        <end position="14"/>
    </location>
</feature>
<protein>
    <submittedName>
        <fullName evidence="2">Uncharacterized protein</fullName>
    </submittedName>
</protein>
<evidence type="ECO:0000313" key="2">
    <source>
        <dbReference type="EMBL" id="RWR31505.1"/>
    </source>
</evidence>
<reference evidence="2 3" key="1">
    <citation type="submission" date="2019-01" db="EMBL/GenBank/DDBJ databases">
        <title>Sinorhodobacter populi sp. nov. isolated from the symptomatic bark tissue of Populus euramericana canker.</title>
        <authorList>
            <person name="Xu G."/>
        </authorList>
    </citation>
    <scope>NUCLEOTIDE SEQUENCE [LARGE SCALE GENOMIC DNA]</scope>
    <source>
        <strain evidence="2 3">07D10-4-3</strain>
    </source>
</reference>
<evidence type="ECO:0000256" key="1">
    <source>
        <dbReference type="SAM" id="MobiDB-lite"/>
    </source>
</evidence>
<reference evidence="2 3" key="2">
    <citation type="submission" date="2019-01" db="EMBL/GenBank/DDBJ databases">
        <authorList>
            <person name="Li Y."/>
        </authorList>
    </citation>
    <scope>NUCLEOTIDE SEQUENCE [LARGE SCALE GENOMIC DNA]</scope>
    <source>
        <strain evidence="2 3">07D10-4-3</strain>
    </source>
</reference>
<sequence>MGKSTKTSSTQTSSPWAPTQGYLKNALSDLEGLFSSGGMTTDYSGDWVADLTDDQKSALSGITDATSSGNSTLSSLISSLTGTATGENTTQNWDTIKNNVIADIMPSINSTFAGSNMTGSTLHQQNLSQGLSNGMATAQNDYNQQQFENQLSAGSSISSLLNQIIGNNQTAYDAATQVQNQEQNELDSLYTNGLLGQNADFEALSNYLSLLTGVGSLGSSGTGTTTKTGSMWDTLSSLIKASSSTAG</sequence>
<proteinExistence type="predicted"/>
<dbReference type="Proteomes" id="UP000284451">
    <property type="component" value="Unassembled WGS sequence"/>
</dbReference>
<gene>
    <name evidence="2" type="ORF">D2T29_10760</name>
</gene>
<feature type="region of interest" description="Disordered" evidence="1">
    <location>
        <begin position="1"/>
        <end position="20"/>
    </location>
</feature>
<dbReference type="RefSeq" id="WP_128232387.1">
    <property type="nucleotide sequence ID" value="NZ_SAUY01000011.1"/>
</dbReference>
<dbReference type="EMBL" id="SAUY01000011">
    <property type="protein sequence ID" value="RWR31505.1"/>
    <property type="molecule type" value="Genomic_DNA"/>
</dbReference>
<comment type="caution">
    <text evidence="2">The sequence shown here is derived from an EMBL/GenBank/DDBJ whole genome shotgun (WGS) entry which is preliminary data.</text>
</comment>
<evidence type="ECO:0000313" key="3">
    <source>
        <dbReference type="Proteomes" id="UP000284451"/>
    </source>
</evidence>